<dbReference type="PANTHER" id="PTHR31718">
    <property type="entry name" value="PLAT DOMAIN-CONTAINING PROTEIN"/>
    <property type="match status" value="1"/>
</dbReference>
<dbReference type="SUPFAM" id="SSF49723">
    <property type="entry name" value="Lipase/lipooxygenase domain (PLAT/LH2 domain)"/>
    <property type="match status" value="1"/>
</dbReference>
<feature type="domain" description="PLAT" evidence="2">
    <location>
        <begin position="1"/>
        <end position="55"/>
    </location>
</feature>
<dbReference type="AlphaFoldDB" id="A0A803MVR0"/>
<name>A0A803MVR0_CHEQI</name>
<keyword evidence="4" id="KW-1185">Reference proteome</keyword>
<reference evidence="3" key="1">
    <citation type="journal article" date="2017" name="Nature">
        <title>The genome of Chenopodium quinoa.</title>
        <authorList>
            <person name="Jarvis D.E."/>
            <person name="Ho Y.S."/>
            <person name="Lightfoot D.J."/>
            <person name="Schmoeckel S.M."/>
            <person name="Li B."/>
            <person name="Borm T.J.A."/>
            <person name="Ohyanagi H."/>
            <person name="Mineta K."/>
            <person name="Michell C.T."/>
            <person name="Saber N."/>
            <person name="Kharbatia N.M."/>
            <person name="Rupper R.R."/>
            <person name="Sharp A.R."/>
            <person name="Dally N."/>
            <person name="Boughton B.A."/>
            <person name="Woo Y.H."/>
            <person name="Gao G."/>
            <person name="Schijlen E.G.W.M."/>
            <person name="Guo X."/>
            <person name="Momin A.A."/>
            <person name="Negrao S."/>
            <person name="Al-Babili S."/>
            <person name="Gehring C."/>
            <person name="Roessner U."/>
            <person name="Jung C."/>
            <person name="Murphy K."/>
            <person name="Arold S.T."/>
            <person name="Gojobori T."/>
            <person name="van der Linden C.G."/>
            <person name="van Loo E.N."/>
            <person name="Jellen E.N."/>
            <person name="Maughan P.J."/>
            <person name="Tester M."/>
        </authorList>
    </citation>
    <scope>NUCLEOTIDE SEQUENCE [LARGE SCALE GENOMIC DNA]</scope>
    <source>
        <strain evidence="3">cv. PI 614886</strain>
    </source>
</reference>
<sequence length="86" mass="9593">MELGSDGSDSRHSWYRNCVEVTTTGLHIQCGQQLFTVEQWLSRDRSHELSAFRENCNNDHGLKRRCPTSTLLPIETLLAGATAASS</sequence>
<evidence type="ECO:0000256" key="1">
    <source>
        <dbReference type="PROSITE-ProRule" id="PRU00152"/>
    </source>
</evidence>
<dbReference type="PANTHER" id="PTHR31718:SF0">
    <property type="entry name" value="PLAT DOMAIN-CONTAINING PROTEIN 2"/>
    <property type="match status" value="1"/>
</dbReference>
<dbReference type="InterPro" id="IPR036392">
    <property type="entry name" value="PLAT/LH2_dom_sf"/>
</dbReference>
<evidence type="ECO:0000313" key="4">
    <source>
        <dbReference type="Proteomes" id="UP000596660"/>
    </source>
</evidence>
<comment type="caution">
    <text evidence="1">Lacks conserved residue(s) required for the propagation of feature annotation.</text>
</comment>
<evidence type="ECO:0000313" key="3">
    <source>
        <dbReference type="EnsemblPlants" id="AUR62035987-RA:cds"/>
    </source>
</evidence>
<dbReference type="Proteomes" id="UP000596660">
    <property type="component" value="Unplaced"/>
</dbReference>
<evidence type="ECO:0000259" key="2">
    <source>
        <dbReference type="PROSITE" id="PS50095"/>
    </source>
</evidence>
<accession>A0A803MVR0</accession>
<organism evidence="3 4">
    <name type="scientific">Chenopodium quinoa</name>
    <name type="common">Quinoa</name>
    <dbReference type="NCBI Taxonomy" id="63459"/>
    <lineage>
        <taxon>Eukaryota</taxon>
        <taxon>Viridiplantae</taxon>
        <taxon>Streptophyta</taxon>
        <taxon>Embryophyta</taxon>
        <taxon>Tracheophyta</taxon>
        <taxon>Spermatophyta</taxon>
        <taxon>Magnoliopsida</taxon>
        <taxon>eudicotyledons</taxon>
        <taxon>Gunneridae</taxon>
        <taxon>Pentapetalae</taxon>
        <taxon>Caryophyllales</taxon>
        <taxon>Chenopodiaceae</taxon>
        <taxon>Chenopodioideae</taxon>
        <taxon>Atripliceae</taxon>
        <taxon>Chenopodium</taxon>
    </lineage>
</organism>
<protein>
    <recommendedName>
        <fullName evidence="2">PLAT domain-containing protein</fullName>
    </recommendedName>
</protein>
<dbReference type="InterPro" id="IPR001024">
    <property type="entry name" value="PLAT/LH2_dom"/>
</dbReference>
<proteinExistence type="predicted"/>
<dbReference type="PROSITE" id="PS50095">
    <property type="entry name" value="PLAT"/>
    <property type="match status" value="1"/>
</dbReference>
<dbReference type="Gramene" id="AUR62035987-RA">
    <property type="protein sequence ID" value="AUR62035987-RA:cds"/>
    <property type="gene ID" value="AUR62035987"/>
</dbReference>
<reference evidence="3" key="2">
    <citation type="submission" date="2021-03" db="UniProtKB">
        <authorList>
            <consortium name="EnsemblPlants"/>
        </authorList>
    </citation>
    <scope>IDENTIFICATION</scope>
</reference>
<dbReference type="EnsemblPlants" id="AUR62035987-RA">
    <property type="protein sequence ID" value="AUR62035987-RA:cds"/>
    <property type="gene ID" value="AUR62035987"/>
</dbReference>